<sequence>MKKTLLFTFLATMIACGGDSNPDNTPQNPPSDDSPQDLAIKISDLSNGYYGKMYTDNGDEVSIKANDILPMQSQFIDELKQYIPQDSVDKYQQYLEDFANYDLKTETEKVLFQNALLNAMLDEIDQKTRQRYQPSVRLFQHHTHLLFPISRIDDFPVLTDFLFTRSILEHLPLYIPDTEDDYIQTCRENNVPIPPDWGSGDWNYMGDAEVDFLKNELTEIWAYSDPNVAGTCIALPRKESGVVSLLGIICQSSTTGKACFWDNLSKENGLRITGGDDLTFAIEDIHNGDILAENCTECHRGSNVFLIHPGTNLDISDQYTLELAVRYTPVSQQEQWQNPPAHTEFGTGTCASCHEIADLSYGYCTLVLTNAANMTMPNLENPAGWNNSHDIYGQHLAQIIEDCRAP</sequence>
<accession>A0A2T3QK28</accession>
<dbReference type="EMBL" id="UATL01000005">
    <property type="protein sequence ID" value="SPY44781.1"/>
    <property type="molecule type" value="Genomic_DNA"/>
</dbReference>
<dbReference type="Proteomes" id="UP000251647">
    <property type="component" value="Unassembled WGS sequence"/>
</dbReference>
<name>A0A2T3QK28_PHODM</name>
<organism evidence="1 2">
    <name type="scientific">Photobacterium damselae</name>
    <dbReference type="NCBI Taxonomy" id="38293"/>
    <lineage>
        <taxon>Bacteria</taxon>
        <taxon>Pseudomonadati</taxon>
        <taxon>Pseudomonadota</taxon>
        <taxon>Gammaproteobacteria</taxon>
        <taxon>Vibrionales</taxon>
        <taxon>Vibrionaceae</taxon>
        <taxon>Photobacterium</taxon>
    </lineage>
</organism>
<dbReference type="InterPro" id="IPR036280">
    <property type="entry name" value="Multihaem_cyt_sf"/>
</dbReference>
<dbReference type="OrthoDB" id="5823833at2"/>
<reference evidence="1 2" key="1">
    <citation type="submission" date="2018-06" db="EMBL/GenBank/DDBJ databases">
        <authorList>
            <consortium name="Pathogen Informatics"/>
            <person name="Doyle S."/>
        </authorList>
    </citation>
    <scope>NUCLEOTIDE SEQUENCE [LARGE SCALE GENOMIC DNA]</scope>
    <source>
        <strain evidence="1 2">NCTC11647</strain>
    </source>
</reference>
<gene>
    <name evidence="1" type="ORF">NCTC11647_03732</name>
</gene>
<proteinExistence type="predicted"/>
<dbReference type="AlphaFoldDB" id="A0A2T3QK28"/>
<dbReference type="SUPFAM" id="SSF48695">
    <property type="entry name" value="Multiheme cytochromes"/>
    <property type="match status" value="1"/>
</dbReference>
<dbReference type="PROSITE" id="PS51257">
    <property type="entry name" value="PROKAR_LIPOPROTEIN"/>
    <property type="match status" value="1"/>
</dbReference>
<evidence type="ECO:0000313" key="1">
    <source>
        <dbReference type="EMBL" id="SPY44781.1"/>
    </source>
</evidence>
<dbReference type="RefSeq" id="WP_005304932.1">
    <property type="nucleotide sequence ID" value="NZ_PYOG01000010.1"/>
</dbReference>
<protein>
    <submittedName>
        <fullName evidence="1">Uncharacterized protein</fullName>
    </submittedName>
</protein>
<evidence type="ECO:0000313" key="2">
    <source>
        <dbReference type="Proteomes" id="UP000251647"/>
    </source>
</evidence>